<dbReference type="AlphaFoldDB" id="A0A2T0MCS8"/>
<keyword evidence="2" id="KW-0808">Transferase</keyword>
<comment type="caution">
    <text evidence="2">The sequence shown here is derived from an EMBL/GenBank/DDBJ whole genome shotgun (WGS) entry which is preliminary data.</text>
</comment>
<protein>
    <submittedName>
        <fullName evidence="2">Acetyltransferase (GNAT) family protein</fullName>
    </submittedName>
</protein>
<dbReference type="EMBL" id="PVYX01000002">
    <property type="protein sequence ID" value="PRX55279.1"/>
    <property type="molecule type" value="Genomic_DNA"/>
</dbReference>
<evidence type="ECO:0000259" key="1">
    <source>
        <dbReference type="Pfam" id="PF13480"/>
    </source>
</evidence>
<evidence type="ECO:0000313" key="3">
    <source>
        <dbReference type="Proteomes" id="UP000237640"/>
    </source>
</evidence>
<dbReference type="InterPro" id="IPR038740">
    <property type="entry name" value="BioF2-like_GNAT_dom"/>
</dbReference>
<dbReference type="Proteomes" id="UP000237640">
    <property type="component" value="Unassembled WGS sequence"/>
</dbReference>
<dbReference type="SUPFAM" id="SSF55729">
    <property type="entry name" value="Acyl-CoA N-acyltransferases (Nat)"/>
    <property type="match status" value="1"/>
</dbReference>
<dbReference type="Gene3D" id="3.40.630.30">
    <property type="match status" value="1"/>
</dbReference>
<sequence length="398" mass="48021">MSFKKLHFFIDILFDSNRLKETFSSIQNVLINNTFFDNPENEASQKKGTFGIYDIPDYLLLNSSVLNQKYLSIKFPLYKGFLVNLSEYGNIEDYLNNWVGRARHSQLRRYKKRLDLCISPSYKIFFGDVPKDEYHYLFKKLREFTERRFKEKREDNFEIPFLNLYERTAYEMIMAKRAFLFVIYDEKRPIAITLNYVIQDVVFHWNSCYDIDYSMFNLGHINVMEHIRWCYDNNKKLFDMGRGNFWHKQRWVNHDYMYMEHIYYAKSSFISYVVAHLKAIVPVMRYRLILLLKSLKAQHLYGMYAKFKYRLGHSKVADKDKNTWVVDENSNIMPKEANLSPIRMDEDCPTFLRKSFNSFLHKVKVPKETVMVYQLNEKNNSCYYITNHIQTYKLQTNS</sequence>
<reference evidence="2 3" key="1">
    <citation type="submission" date="2018-03" db="EMBL/GenBank/DDBJ databases">
        <title>Genomic Encyclopedia of Archaeal and Bacterial Type Strains, Phase II (KMG-II): from individual species to whole genera.</title>
        <authorList>
            <person name="Goeker M."/>
        </authorList>
    </citation>
    <scope>NUCLEOTIDE SEQUENCE [LARGE SCALE GENOMIC DNA]</scope>
    <source>
        <strain evidence="2 3">DSM 25027</strain>
    </source>
</reference>
<feature type="domain" description="BioF2-like acetyltransferase" evidence="1">
    <location>
        <begin position="105"/>
        <end position="248"/>
    </location>
</feature>
<dbReference type="InterPro" id="IPR016181">
    <property type="entry name" value="Acyl_CoA_acyltransferase"/>
</dbReference>
<dbReference type="Pfam" id="PF13480">
    <property type="entry name" value="Acetyltransf_6"/>
    <property type="match status" value="1"/>
</dbReference>
<gene>
    <name evidence="2" type="ORF">CLV81_3688</name>
</gene>
<evidence type="ECO:0000313" key="2">
    <source>
        <dbReference type="EMBL" id="PRX55279.1"/>
    </source>
</evidence>
<dbReference type="RefSeq" id="WP_106147018.1">
    <property type="nucleotide sequence ID" value="NZ_PVYX01000002.1"/>
</dbReference>
<keyword evidence="3" id="KW-1185">Reference proteome</keyword>
<dbReference type="GO" id="GO:0016740">
    <property type="term" value="F:transferase activity"/>
    <property type="evidence" value="ECO:0007669"/>
    <property type="project" value="UniProtKB-KW"/>
</dbReference>
<name>A0A2T0MCS8_9FLAO</name>
<accession>A0A2T0MCS8</accession>
<proteinExistence type="predicted"/>
<dbReference type="OrthoDB" id="1426896at2"/>
<organism evidence="2 3">
    <name type="scientific">Flagellimonas meridianipacifica</name>
    <dbReference type="NCBI Taxonomy" id="1080225"/>
    <lineage>
        <taxon>Bacteria</taxon>
        <taxon>Pseudomonadati</taxon>
        <taxon>Bacteroidota</taxon>
        <taxon>Flavobacteriia</taxon>
        <taxon>Flavobacteriales</taxon>
        <taxon>Flavobacteriaceae</taxon>
        <taxon>Flagellimonas</taxon>
    </lineage>
</organism>